<organism evidence="1 2">
    <name type="scientific">Lactuca saligna</name>
    <name type="common">Willowleaf lettuce</name>
    <dbReference type="NCBI Taxonomy" id="75948"/>
    <lineage>
        <taxon>Eukaryota</taxon>
        <taxon>Viridiplantae</taxon>
        <taxon>Streptophyta</taxon>
        <taxon>Embryophyta</taxon>
        <taxon>Tracheophyta</taxon>
        <taxon>Spermatophyta</taxon>
        <taxon>Magnoliopsida</taxon>
        <taxon>eudicotyledons</taxon>
        <taxon>Gunneridae</taxon>
        <taxon>Pentapetalae</taxon>
        <taxon>asterids</taxon>
        <taxon>campanulids</taxon>
        <taxon>Asterales</taxon>
        <taxon>Asteraceae</taxon>
        <taxon>Cichorioideae</taxon>
        <taxon>Cichorieae</taxon>
        <taxon>Lactucinae</taxon>
        <taxon>Lactuca</taxon>
    </lineage>
</organism>
<dbReference type="EMBL" id="OX465081">
    <property type="protein sequence ID" value="CAI9288502.1"/>
    <property type="molecule type" value="Genomic_DNA"/>
</dbReference>
<gene>
    <name evidence="1" type="ORF">LSALG_LOCUS27795</name>
</gene>
<name>A0AA35ZB03_LACSI</name>
<keyword evidence="2" id="KW-1185">Reference proteome</keyword>
<accession>A0AA35ZB03</accession>
<reference evidence="1" key="1">
    <citation type="submission" date="2023-04" db="EMBL/GenBank/DDBJ databases">
        <authorList>
            <person name="Vijverberg K."/>
            <person name="Xiong W."/>
            <person name="Schranz E."/>
        </authorList>
    </citation>
    <scope>NUCLEOTIDE SEQUENCE</scope>
</reference>
<proteinExistence type="predicted"/>
<dbReference type="Proteomes" id="UP001177003">
    <property type="component" value="Chromosome 5"/>
</dbReference>
<evidence type="ECO:0000313" key="2">
    <source>
        <dbReference type="Proteomes" id="UP001177003"/>
    </source>
</evidence>
<dbReference type="AlphaFoldDB" id="A0AA35ZB03"/>
<sequence length="172" mass="19436">MNYRDRSVDMVVLKKHGVSQCYQQGSVSMLGNKSRPQPSLNQSLLLRHKKCPVQVLCSQKKDIPIVEARTMDKKYDTLAERVVPTAASGTNTSAMLNSGLELYSTLTTNVDKNVICAYRNALSVFKGTTWFHIQDHVHLHIGIRATHVEGLMWKFIIINQSQCKNFVDECIL</sequence>
<evidence type="ECO:0000313" key="1">
    <source>
        <dbReference type="EMBL" id="CAI9288502.1"/>
    </source>
</evidence>
<protein>
    <submittedName>
        <fullName evidence="1">Uncharacterized protein</fullName>
    </submittedName>
</protein>